<sequence length="416" mass="45599">MTAFWPLAGAMAALALIFIALPVMRKQREEHVDRDQLNTAMIREQLAELKNDMAAGKLDAEAFESARHDLERELLNTVSDDTQAPQKASRSGRWILVILLPVVPLLAVMLYMQLGVGDLAEREAQVRSAQAENAGGMSDHEINRMLEQLAQRLEKEPDHPDGWMLLGRSYTTQRRFDEAIAAYEQARKYGGDSPELLIDYADTLVAANRGSFSDKVGAMLKQALAQQPDDPKGQWLIGHWYFQHGDYQRALENWQSVATQVQPGSETDIVLQQQIQLARTKLGNAAPVEPGPTTDTAANKTSIQVTVSLDPALRDSAAPDDTVFIFARAVNGPRMPLAIVRKQVRDLPVTVTLDDSMAMSSAMVLSRFPQVSIGARISKSGQAMPSAGDLQGMQSPVSTKETTGKVDIVIDERVGG</sequence>
<dbReference type="Pfam" id="PF23914">
    <property type="entry name" value="TPR_CcmH_CycH"/>
    <property type="match status" value="1"/>
</dbReference>
<dbReference type="PROSITE" id="PS50005">
    <property type="entry name" value="TPR"/>
    <property type="match status" value="1"/>
</dbReference>
<keyword evidence="7" id="KW-0456">Lyase</keyword>
<dbReference type="InterPro" id="IPR056412">
    <property type="entry name" value="Ig_CycH"/>
</dbReference>
<keyword evidence="3" id="KW-0201">Cytochrome c-type biogenesis</keyword>
<feature type="transmembrane region" description="Helical" evidence="4">
    <location>
        <begin position="6"/>
        <end position="24"/>
    </location>
</feature>
<dbReference type="Gene3D" id="1.25.40.10">
    <property type="entry name" value="Tetratricopeptide repeat domain"/>
    <property type="match status" value="1"/>
</dbReference>
<organism evidence="7">
    <name type="scientific">hydrothermal vent metagenome</name>
    <dbReference type="NCBI Taxonomy" id="652676"/>
    <lineage>
        <taxon>unclassified sequences</taxon>
        <taxon>metagenomes</taxon>
        <taxon>ecological metagenomes</taxon>
    </lineage>
</organism>
<dbReference type="NCBIfam" id="TIGR03142">
    <property type="entry name" value="cytochro_ccmI"/>
    <property type="match status" value="1"/>
</dbReference>
<dbReference type="InterPro" id="IPR019734">
    <property type="entry name" value="TPR_rpt"/>
</dbReference>
<evidence type="ECO:0000256" key="3">
    <source>
        <dbReference type="ARBA" id="ARBA00022748"/>
    </source>
</evidence>
<evidence type="ECO:0000313" key="7">
    <source>
        <dbReference type="EMBL" id="VAW82546.1"/>
    </source>
</evidence>
<protein>
    <submittedName>
        <fullName evidence="7">Cytochrome c heme lyase subunit CcmH</fullName>
    </submittedName>
</protein>
<dbReference type="PANTHER" id="PTHR47870">
    <property type="entry name" value="CYTOCHROME C-TYPE BIOGENESIS PROTEIN CCMH"/>
    <property type="match status" value="1"/>
</dbReference>
<comment type="subcellular location">
    <subcellularLocation>
        <location evidence="1">Cell envelope</location>
    </subcellularLocation>
</comment>
<keyword evidence="4" id="KW-0472">Membrane</keyword>
<dbReference type="EMBL" id="UOFM01000474">
    <property type="protein sequence ID" value="VAW82546.1"/>
    <property type="molecule type" value="Genomic_DNA"/>
</dbReference>
<dbReference type="GO" id="GO:0016829">
    <property type="term" value="F:lyase activity"/>
    <property type="evidence" value="ECO:0007669"/>
    <property type="project" value="UniProtKB-KW"/>
</dbReference>
<evidence type="ECO:0000256" key="4">
    <source>
        <dbReference type="SAM" id="Phobius"/>
    </source>
</evidence>
<feature type="domain" description="Cytochrome c-type biogenesis protein H TPR" evidence="6">
    <location>
        <begin position="130"/>
        <end position="266"/>
    </location>
</feature>
<keyword evidence="2" id="KW-0677">Repeat</keyword>
<dbReference type="InterPro" id="IPR011990">
    <property type="entry name" value="TPR-like_helical_dom_sf"/>
</dbReference>
<dbReference type="InterPro" id="IPR051263">
    <property type="entry name" value="C-type_cytochrome_biogenesis"/>
</dbReference>
<dbReference type="AlphaFoldDB" id="A0A3B0ZPL3"/>
<dbReference type="SUPFAM" id="SSF48452">
    <property type="entry name" value="TPR-like"/>
    <property type="match status" value="1"/>
</dbReference>
<keyword evidence="4" id="KW-1133">Transmembrane helix</keyword>
<dbReference type="GO" id="GO:0017004">
    <property type="term" value="P:cytochrome complex assembly"/>
    <property type="evidence" value="ECO:0007669"/>
    <property type="project" value="UniProtKB-KW"/>
</dbReference>
<feature type="domain" description="Cytochrome c-type biogenesis protein H Ig-like" evidence="5">
    <location>
        <begin position="303"/>
        <end position="411"/>
    </location>
</feature>
<keyword evidence="4" id="KW-0812">Transmembrane</keyword>
<evidence type="ECO:0000256" key="1">
    <source>
        <dbReference type="ARBA" id="ARBA00004196"/>
    </source>
</evidence>
<dbReference type="SMART" id="SM00028">
    <property type="entry name" value="TPR"/>
    <property type="match status" value="2"/>
</dbReference>
<dbReference type="PANTHER" id="PTHR47870:SF1">
    <property type="entry name" value="CYTOCHROME C-TYPE BIOGENESIS PROTEIN CCMH"/>
    <property type="match status" value="1"/>
</dbReference>
<gene>
    <name evidence="7" type="ORF">MNBD_GAMMA14-609</name>
</gene>
<name>A0A3B0ZPL3_9ZZZZ</name>
<dbReference type="InterPro" id="IPR056413">
    <property type="entry name" value="TPR_CcmH_CycH"/>
</dbReference>
<proteinExistence type="predicted"/>
<accession>A0A3B0ZPL3</accession>
<dbReference type="Pfam" id="PF23892">
    <property type="entry name" value="Ig_CycH"/>
    <property type="match status" value="1"/>
</dbReference>
<dbReference type="GO" id="GO:0030313">
    <property type="term" value="C:cell envelope"/>
    <property type="evidence" value="ECO:0007669"/>
    <property type="project" value="UniProtKB-SubCell"/>
</dbReference>
<evidence type="ECO:0000256" key="2">
    <source>
        <dbReference type="ARBA" id="ARBA00022737"/>
    </source>
</evidence>
<evidence type="ECO:0000259" key="6">
    <source>
        <dbReference type="Pfam" id="PF23914"/>
    </source>
</evidence>
<feature type="transmembrane region" description="Helical" evidence="4">
    <location>
        <begin position="94"/>
        <end position="114"/>
    </location>
</feature>
<reference evidence="7" key="1">
    <citation type="submission" date="2018-06" db="EMBL/GenBank/DDBJ databases">
        <authorList>
            <person name="Zhirakovskaya E."/>
        </authorList>
    </citation>
    <scope>NUCLEOTIDE SEQUENCE</scope>
</reference>
<dbReference type="InterPro" id="IPR017560">
    <property type="entry name" value="Cyt_c_biogenesis_CcmI"/>
</dbReference>
<evidence type="ECO:0000259" key="5">
    <source>
        <dbReference type="Pfam" id="PF23892"/>
    </source>
</evidence>